<comment type="similarity">
    <text evidence="2">Belongs to the mitochondrial carrier (TC 2.A.29) family.</text>
</comment>
<evidence type="ECO:0000256" key="5">
    <source>
        <dbReference type="ARBA" id="ARBA00022737"/>
    </source>
</evidence>
<feature type="region of interest" description="Disordered" evidence="12">
    <location>
        <begin position="2393"/>
        <end position="2495"/>
    </location>
</feature>
<keyword evidence="4 10" id="KW-0812">Transmembrane</keyword>
<feature type="compositionally biased region" description="Low complexity" evidence="12">
    <location>
        <begin position="535"/>
        <end position="552"/>
    </location>
</feature>
<feature type="repeat" description="Solcar" evidence="10">
    <location>
        <begin position="274"/>
        <end position="354"/>
    </location>
</feature>
<dbReference type="GO" id="GO:0042729">
    <property type="term" value="C:DASH complex"/>
    <property type="evidence" value="ECO:0007669"/>
    <property type="project" value="InterPro"/>
</dbReference>
<feature type="region of interest" description="Disordered" evidence="12">
    <location>
        <begin position="612"/>
        <end position="673"/>
    </location>
</feature>
<feature type="compositionally biased region" description="Polar residues" evidence="12">
    <location>
        <begin position="2586"/>
        <end position="2598"/>
    </location>
</feature>
<evidence type="ECO:0000256" key="1">
    <source>
        <dbReference type="ARBA" id="ARBA00004448"/>
    </source>
</evidence>
<proteinExistence type="inferred from homology"/>
<feature type="compositionally biased region" description="Basic and acidic residues" evidence="12">
    <location>
        <begin position="701"/>
        <end position="711"/>
    </location>
</feature>
<gene>
    <name evidence="13" type="ORF">PCL_09101</name>
</gene>
<evidence type="ECO:0000256" key="2">
    <source>
        <dbReference type="ARBA" id="ARBA00006375"/>
    </source>
</evidence>
<feature type="repeat" description="Solcar" evidence="10">
    <location>
        <begin position="364"/>
        <end position="448"/>
    </location>
</feature>
<dbReference type="SUPFAM" id="SSF103506">
    <property type="entry name" value="Mitochondrial carrier"/>
    <property type="match status" value="1"/>
</dbReference>
<evidence type="ECO:0000256" key="6">
    <source>
        <dbReference type="ARBA" id="ARBA00022792"/>
    </source>
</evidence>
<evidence type="ECO:0000256" key="11">
    <source>
        <dbReference type="SAM" id="Coils"/>
    </source>
</evidence>
<evidence type="ECO:0000256" key="9">
    <source>
        <dbReference type="ARBA" id="ARBA00023136"/>
    </source>
</evidence>
<keyword evidence="7" id="KW-1133">Transmembrane helix</keyword>
<protein>
    <submittedName>
        <fullName evidence="13">Uncharacterized protein</fullName>
    </submittedName>
</protein>
<evidence type="ECO:0000313" key="13">
    <source>
        <dbReference type="EMBL" id="PWI73825.1"/>
    </source>
</evidence>
<dbReference type="EMBL" id="LCWV01000004">
    <property type="protein sequence ID" value="PWI73825.1"/>
    <property type="molecule type" value="Genomic_DNA"/>
</dbReference>
<evidence type="ECO:0000256" key="3">
    <source>
        <dbReference type="ARBA" id="ARBA00022448"/>
    </source>
</evidence>
<dbReference type="Pfam" id="PF00153">
    <property type="entry name" value="Mito_carr"/>
    <property type="match status" value="2"/>
</dbReference>
<dbReference type="FunFam" id="1.50.40.10:FF:000010">
    <property type="entry name" value="Probable YHM1 (Mitochondrial carrier)"/>
    <property type="match status" value="1"/>
</dbReference>
<evidence type="ECO:0000256" key="8">
    <source>
        <dbReference type="ARBA" id="ARBA00023128"/>
    </source>
</evidence>
<feature type="region of interest" description="Disordered" evidence="12">
    <location>
        <begin position="2051"/>
        <end position="2079"/>
    </location>
</feature>
<feature type="compositionally biased region" description="Polar residues" evidence="12">
    <location>
        <begin position="2464"/>
        <end position="2478"/>
    </location>
</feature>
<feature type="compositionally biased region" description="Basic and acidic residues" evidence="12">
    <location>
        <begin position="615"/>
        <end position="626"/>
    </location>
</feature>
<feature type="coiled-coil region" evidence="11">
    <location>
        <begin position="2607"/>
        <end position="2634"/>
    </location>
</feature>
<feature type="compositionally biased region" description="Polar residues" evidence="12">
    <location>
        <begin position="800"/>
        <end position="838"/>
    </location>
</feature>
<feature type="region of interest" description="Disordered" evidence="12">
    <location>
        <begin position="2310"/>
        <end position="2333"/>
    </location>
</feature>
<feature type="region of interest" description="Disordered" evidence="12">
    <location>
        <begin position="48"/>
        <end position="88"/>
    </location>
</feature>
<evidence type="ECO:0000256" key="4">
    <source>
        <dbReference type="ARBA" id="ARBA00022692"/>
    </source>
</evidence>
<dbReference type="InterPro" id="IPR023395">
    <property type="entry name" value="MCP_dom_sf"/>
</dbReference>
<feature type="compositionally biased region" description="Acidic residues" evidence="12">
    <location>
        <begin position="2448"/>
        <end position="2457"/>
    </location>
</feature>
<comment type="caution">
    <text evidence="13">The sequence shown here is derived from an EMBL/GenBank/DDBJ whole genome shotgun (WGS) entry which is preliminary data.</text>
</comment>
<evidence type="ECO:0000256" key="10">
    <source>
        <dbReference type="PROSITE-ProRule" id="PRU00282"/>
    </source>
</evidence>
<dbReference type="GO" id="GO:0001409">
    <property type="term" value="F:guanine nucleotide transmembrane transporter activity"/>
    <property type="evidence" value="ECO:0007669"/>
    <property type="project" value="TreeGrafter"/>
</dbReference>
<feature type="compositionally biased region" description="Low complexity" evidence="12">
    <location>
        <begin position="754"/>
        <end position="763"/>
    </location>
</feature>
<dbReference type="GO" id="GO:0008608">
    <property type="term" value="P:attachment of spindle microtubules to kinetochore"/>
    <property type="evidence" value="ECO:0007669"/>
    <property type="project" value="InterPro"/>
</dbReference>
<keyword evidence="3" id="KW-0813">Transport</keyword>
<dbReference type="InterPro" id="IPR018108">
    <property type="entry name" value="MCP_transmembrane"/>
</dbReference>
<dbReference type="PROSITE" id="PS50920">
    <property type="entry name" value="SOLCAR"/>
    <property type="match status" value="2"/>
</dbReference>
<evidence type="ECO:0000256" key="7">
    <source>
        <dbReference type="ARBA" id="ARBA00022989"/>
    </source>
</evidence>
<name>A0A2U3EH15_PURLI</name>
<dbReference type="Pfam" id="PF08656">
    <property type="entry name" value="DASH_Dad3"/>
    <property type="match status" value="1"/>
</dbReference>
<feature type="region of interest" description="Disordered" evidence="12">
    <location>
        <begin position="524"/>
        <end position="572"/>
    </location>
</feature>
<feature type="compositionally biased region" description="Acidic residues" evidence="12">
    <location>
        <begin position="2479"/>
        <end position="2495"/>
    </location>
</feature>
<evidence type="ECO:0000256" key="12">
    <source>
        <dbReference type="SAM" id="MobiDB-lite"/>
    </source>
</evidence>
<reference evidence="13 14" key="1">
    <citation type="journal article" date="2016" name="Front. Microbiol.">
        <title>Genome and transcriptome sequences reveal the specific parasitism of the nematophagous Purpureocillium lilacinum 36-1.</title>
        <authorList>
            <person name="Xie J."/>
            <person name="Li S."/>
            <person name="Mo C."/>
            <person name="Xiao X."/>
            <person name="Peng D."/>
            <person name="Wang G."/>
            <person name="Xiao Y."/>
        </authorList>
    </citation>
    <scope>NUCLEOTIDE SEQUENCE [LARGE SCALE GENOMIC DNA]</scope>
    <source>
        <strain evidence="13 14">36-1</strain>
    </source>
</reference>
<feature type="region of interest" description="Disordered" evidence="12">
    <location>
        <begin position="688"/>
        <end position="839"/>
    </location>
</feature>
<keyword evidence="8" id="KW-0496">Mitochondrion</keyword>
<dbReference type="Proteomes" id="UP000245956">
    <property type="component" value="Unassembled WGS sequence"/>
</dbReference>
<feature type="coiled-coil region" evidence="11">
    <location>
        <begin position="1408"/>
        <end position="1435"/>
    </location>
</feature>
<keyword evidence="6" id="KW-0999">Mitochondrion inner membrane</keyword>
<keyword evidence="9 10" id="KW-0472">Membrane</keyword>
<comment type="subcellular location">
    <subcellularLocation>
        <location evidence="1">Mitochondrion inner membrane</location>
        <topology evidence="1">Multi-pass membrane protein</topology>
    </subcellularLocation>
</comment>
<feature type="coiled-coil region" evidence="11">
    <location>
        <begin position="1782"/>
        <end position="1809"/>
    </location>
</feature>
<feature type="region of interest" description="Disordered" evidence="12">
    <location>
        <begin position="1623"/>
        <end position="1649"/>
    </location>
</feature>
<keyword evidence="5" id="KW-0677">Repeat</keyword>
<evidence type="ECO:0000313" key="14">
    <source>
        <dbReference type="Proteomes" id="UP000245956"/>
    </source>
</evidence>
<feature type="compositionally biased region" description="Pro residues" evidence="12">
    <location>
        <begin position="2563"/>
        <end position="2578"/>
    </location>
</feature>
<keyword evidence="11" id="KW-0175">Coiled coil</keyword>
<accession>A0A2U3EH15</accession>
<dbReference type="PANTHER" id="PTHR46974">
    <property type="entry name" value="MITOCHONDRIAL GTP/GDP CARRIER PROTEIN 1"/>
    <property type="match status" value="1"/>
</dbReference>
<sequence length="2686" mass="294294">MGRGDRRALEQKASRYAQVGIKSAKRRVGRRPGVVMHVRGRGTCSWLGQKGLRPTRPESPTVDTSAVGPAPIPSIQPSPCRALSPRGPRNRWTAARRVLPRSVPVPWESKLAAIKKFPPWASLLSIEIAATTSTTPGRSARQPHPPFSRSCIMSPPAMVSGREKESGLARLLGSGSAGIAELAVFHPVDTIAKRLMSNQTRITSASQLNQVIFKDKAGAPIGRKFFSLFPGLGYAAGYKVLQRIYKYGGQPVARDYLAQHYGKDFEAAFGKKTGKAIMHSTAGSLIGIGEIVLLPLDVLKIKRQTNPEAFKGRGVLKIVRDEGFGLYRGWGWTAARNAPGSFALFGGSAFAKEYLFHLQDYNKASWFQNFVASIAGASASLVVSAPLDVIKTRIQNRNFDNPESGFRILSNMARQEGFSSFFKGLVPKDLRGRADDWYFERVMAVAEVCGRQPVPSAAQSGIVVDLDGQDAVRHRFRPVAQTNLAKRTGHPGPPLFQSGPTWAAGTELKVRRFDWWRHVSGPPRAVALDNRRPAHTAPVAAGAAQQQLAAPNQHPPPASRSAPYPRRRADPAGTHTHAQLLPLHAHVIGAAPSVVAAPSAFLTFAHRIPELPSPTDRESVWSEGDHRLKHQHSASSDHGSRALIPMWDSSDPERAPPPLPLNPQSPSFSSRAGTSIAIQSAHAALSERARENAVVPSLAKRVQDGSPEKSMIKGHRRMQSLQPGTVRDMSLMIDGGRNTPGSPGRSFDKHDRPSTPTSNNNNNQLRESAIEHESSNPGPGPSLTPIVRPTVRRPPPQSILGENTPPQSSTMLALQTMGIQQASREANPALSSVTNGATPSKGAPTIEGLSGQIINLTGIAQSLQKELSALSRRSRDNATDLLSLKEATNTRDEDIRRSLRDLMGNVSEASSRISSREHYSGLFLDNKPHCTSPPHRGSFQLPRIPSPKSFAESIDRASVSTPSLVGVDGPASIAILERILRGLGTKDGQESLVGLLNELSQKVSGLATASKVDDLARFVRERSQSAIVPDVSARGSPFGGDVVAAGSITPRVERLLHSSENRSLPGSAGRGADLLNEDLIKIIQSVKDSVAQGGGLTAEVKALVRELRGEVLGMGRELGKRLEKMGVRADEESDPPSKDEVSRVIDEGLAQMKEQLNNVLREHRRQSQASASSQKTLIDYQEIYNAMRAALRDNEASRSEMPDLSREDVIEAVRDAWENYKPEIEVQQLGLERDEVLTCLKEGIQEYMPRDQAPVGATRDEVFQAVVEGLKHFVPPRMDTSATMSRDEIIEAVRDCLEEFEFPVAASAIGNDMTHKDMVHAVKEGLEGLEFPRGDAIVRAQPDNDEVLLRLQDIMEYMKLEFKAVSEEAKDNVAANGRDTEQVLDATKDGLENLRIAIESYVDRVSGASGHEELMEHLSRTVEEMKEELSHAVTQANEGARVQLQTELEGLRDVVNSSMVPATPQNANNNHEVLDALQTGLNNLRQEILRPRPETSEILDAINDGLNEIRAGIDRVTNKPVDLTANDEILDALKSGLDSVRSDIETLRDDGNDRAVATVNNLGSDQAIIPADMVKQDDIRNLEVLITQLRIKVEAMGPEAETDNVQKEDLARLEDMLRNVQEGVEEISSREPPAPAEKEASDAAPIPGDVATKDDVEAIETILRNTKARLDDLIDGEQAVRKEQLDAVEAAALESKQTMDSIVEQLGAISKKEDLTVFESLLTQLTVGLSELKEHADKDAENDDKATKTDVEAVETVVLEIKTALDGFTGTDFAGLSNKEDLSNIESIVKEANEKLQELSEVSTKAQDDRQAEIVGVADRVAEVKTFLEEFQEAVKGKLEEGTSGVEALGKLLESMGEKIDKNENVGQDLKDMFDNMKTQFEESKEVVAGARLESNEKLQEATDSIGTKIDDKITELIAKYDEFKITLDEKSAAGEARDIETEAAVVGTKAVADELKLLIDTLGSTVTDSLEKMEEASKTVFEKVEELASRTDDHQAEGKSEHAQTREHIQQAVAVVEGLQGEVKEYQPQILQAVKDLLLLVGEHYEHSKSSATNLQDKIVESKPPEQPMLPPPEKYDDSEVQQKLNTLVEQKYDDSEVKETLNRLVEQRYDDTEVRETLGRLLEDKYDDSMLHEKIDKLVEDKYDDAGVHEKLDRLVDHSATATEAFSRFETLDKVHASVVNTAAEISQFLSAQTQRISDDHEDREKTLQETIISLERRLAEKEHVETSILSLKDEEERLRKSVMSLRTEQESLIRQKTRLTGDVSSLETAMRLRKEELSEMEHRAERLERRIMEGVMDHSRILLMSKSSKDRDNMSRKRVKKPASEEAEVPKPRPVVNMALQAKRNLAPPASNGAARRIASLSQMHSNMSSGLVKRSQSVRTPAGANALRKRSWGGGLGKAFDSEDKENVGVAETVEELEEPETPQPDRTTEIDFAGEETTVLDSALDDDGDDDHSEAGTLRRSSMGTTVITSSTDQYDESEAGTSEYGDEYSDYTESVIGTDASTDIGAENGLVLYAGQLHARPHLTSFTRAAASPPPLPDASRPSSHRHEHHEYYHILRPPPPNNRPDEPPPANPRVAAMEHSSSTGPGASNLLSPPELTPLEQEVLDEYERLANNMKELAAVLDDLASRPTTQILDGLRELERKTSLAFTLLKASVYSIVLQQEIDWGSGGGPGEDGGDGQ</sequence>
<dbReference type="InterPro" id="IPR053042">
    <property type="entry name" value="Mito_GTP/GDP_Carrier"/>
</dbReference>
<dbReference type="InterPro" id="IPR013965">
    <property type="entry name" value="DASH_Dad3"/>
</dbReference>
<dbReference type="GO" id="GO:0005743">
    <property type="term" value="C:mitochondrial inner membrane"/>
    <property type="evidence" value="ECO:0007669"/>
    <property type="project" value="UniProtKB-SubCell"/>
</dbReference>
<organism evidence="13 14">
    <name type="scientific">Purpureocillium lilacinum</name>
    <name type="common">Paecilomyces lilacinus</name>
    <dbReference type="NCBI Taxonomy" id="33203"/>
    <lineage>
        <taxon>Eukaryota</taxon>
        <taxon>Fungi</taxon>
        <taxon>Dikarya</taxon>
        <taxon>Ascomycota</taxon>
        <taxon>Pezizomycotina</taxon>
        <taxon>Sordariomycetes</taxon>
        <taxon>Hypocreomycetidae</taxon>
        <taxon>Hypocreales</taxon>
        <taxon>Ophiocordycipitaceae</taxon>
        <taxon>Purpureocillium</taxon>
    </lineage>
</organism>
<dbReference type="GO" id="GO:0072686">
    <property type="term" value="C:mitotic spindle"/>
    <property type="evidence" value="ECO:0007669"/>
    <property type="project" value="InterPro"/>
</dbReference>
<feature type="coiled-coil region" evidence="11">
    <location>
        <begin position="2200"/>
        <end position="2293"/>
    </location>
</feature>
<dbReference type="Gene3D" id="1.50.40.10">
    <property type="entry name" value="Mitochondrial carrier domain"/>
    <property type="match status" value="1"/>
</dbReference>
<dbReference type="PANTHER" id="PTHR46974:SF1">
    <property type="entry name" value="MITOCHONDRIAL GTP_GDP CARRIER PROTEIN 1"/>
    <property type="match status" value="1"/>
</dbReference>
<feature type="region of interest" description="Disordered" evidence="12">
    <location>
        <begin position="2533"/>
        <end position="2601"/>
    </location>
</feature>